<dbReference type="GO" id="GO:0003676">
    <property type="term" value="F:nucleic acid binding"/>
    <property type="evidence" value="ECO:0007669"/>
    <property type="project" value="InterPro"/>
</dbReference>
<dbReference type="Gene3D" id="3.30.420.10">
    <property type="entry name" value="Ribonuclease H-like superfamily/Ribonuclease H"/>
    <property type="match status" value="1"/>
</dbReference>
<evidence type="ECO:0000313" key="1">
    <source>
        <dbReference type="EMBL" id="KAK3878537.1"/>
    </source>
</evidence>
<dbReference type="AlphaFoldDB" id="A0AAE1FSQ8"/>
<name>A0AAE1FSQ8_PETCI</name>
<organism evidence="1 2">
    <name type="scientific">Petrolisthes cinctipes</name>
    <name type="common">Flat porcelain crab</name>
    <dbReference type="NCBI Taxonomy" id="88211"/>
    <lineage>
        <taxon>Eukaryota</taxon>
        <taxon>Metazoa</taxon>
        <taxon>Ecdysozoa</taxon>
        <taxon>Arthropoda</taxon>
        <taxon>Crustacea</taxon>
        <taxon>Multicrustacea</taxon>
        <taxon>Malacostraca</taxon>
        <taxon>Eumalacostraca</taxon>
        <taxon>Eucarida</taxon>
        <taxon>Decapoda</taxon>
        <taxon>Pleocyemata</taxon>
        <taxon>Anomura</taxon>
        <taxon>Galatheoidea</taxon>
        <taxon>Porcellanidae</taxon>
        <taxon>Petrolisthes</taxon>
    </lineage>
</organism>
<evidence type="ECO:0000313" key="2">
    <source>
        <dbReference type="Proteomes" id="UP001286313"/>
    </source>
</evidence>
<dbReference type="PANTHER" id="PTHR47326">
    <property type="entry name" value="TRANSPOSABLE ELEMENT TC3 TRANSPOSASE-LIKE PROTEIN"/>
    <property type="match status" value="1"/>
</dbReference>
<gene>
    <name evidence="1" type="ORF">Pcinc_016836</name>
</gene>
<dbReference type="PANTHER" id="PTHR47326:SF1">
    <property type="entry name" value="HTH PSQ-TYPE DOMAIN-CONTAINING PROTEIN"/>
    <property type="match status" value="1"/>
</dbReference>
<sequence>MVAICSDALLKAMSEVFGCSSAHLKGYCSICDFFLWGYLKEKVFRSRPHNLEELKMRIREEIAAIPLEMCRRAAENFRHRLQQCIATDGHHLPDAIFKK</sequence>
<proteinExistence type="predicted"/>
<dbReference type="Proteomes" id="UP001286313">
    <property type="component" value="Unassembled WGS sequence"/>
</dbReference>
<keyword evidence="2" id="KW-1185">Reference proteome</keyword>
<comment type="caution">
    <text evidence="1">The sequence shown here is derived from an EMBL/GenBank/DDBJ whole genome shotgun (WGS) entry which is preliminary data.</text>
</comment>
<accession>A0AAE1FSQ8</accession>
<dbReference type="EMBL" id="JAWQEG010001548">
    <property type="protein sequence ID" value="KAK3878537.1"/>
    <property type="molecule type" value="Genomic_DNA"/>
</dbReference>
<dbReference type="InterPro" id="IPR036397">
    <property type="entry name" value="RNaseH_sf"/>
</dbReference>
<protein>
    <submittedName>
        <fullName evidence="1">Uncharacterized protein</fullName>
    </submittedName>
</protein>
<reference evidence="1" key="1">
    <citation type="submission" date="2023-10" db="EMBL/GenBank/DDBJ databases">
        <title>Genome assemblies of two species of porcelain crab, Petrolisthes cinctipes and Petrolisthes manimaculis (Anomura: Porcellanidae).</title>
        <authorList>
            <person name="Angst P."/>
        </authorList>
    </citation>
    <scope>NUCLEOTIDE SEQUENCE</scope>
    <source>
        <strain evidence="1">PB745_01</strain>
        <tissue evidence="1">Gill</tissue>
    </source>
</reference>